<evidence type="ECO:0000313" key="3">
    <source>
        <dbReference type="EMBL" id="NUN85763.1"/>
    </source>
</evidence>
<dbReference type="EMBL" id="JABWDC010000010">
    <property type="protein sequence ID" value="NUN85763.1"/>
    <property type="molecule type" value="Genomic_DNA"/>
</dbReference>
<reference evidence="3 4" key="1">
    <citation type="submission" date="2020-04" db="EMBL/GenBank/DDBJ databases">
        <authorList>
            <person name="Pieper L."/>
        </authorList>
    </citation>
    <scope>NUCLEOTIDE SEQUENCE [LARGE SCALE GENOMIC DNA]</scope>
    <source>
        <strain evidence="3 4">F22</strain>
    </source>
</reference>
<feature type="signal peptide" evidence="2">
    <location>
        <begin position="1"/>
        <end position="32"/>
    </location>
</feature>
<organism evidence="3 4">
    <name type="scientific">Coprococcus comes</name>
    <dbReference type="NCBI Taxonomy" id="410072"/>
    <lineage>
        <taxon>Bacteria</taxon>
        <taxon>Bacillati</taxon>
        <taxon>Bacillota</taxon>
        <taxon>Clostridia</taxon>
        <taxon>Lachnospirales</taxon>
        <taxon>Lachnospiraceae</taxon>
        <taxon>Coprococcus</taxon>
    </lineage>
</organism>
<evidence type="ECO:0000256" key="1">
    <source>
        <dbReference type="SAM" id="MobiDB-lite"/>
    </source>
</evidence>
<name>A0A849XX32_9FIRM</name>
<reference evidence="3 4" key="2">
    <citation type="submission" date="2020-07" db="EMBL/GenBank/DDBJ databases">
        <title>Bacterial metabolism rescues the inhibition of intestinal drug absorption by food and drug additives.</title>
        <authorList>
            <person name="Zou L."/>
            <person name="Spanogiannopoulos P."/>
            <person name="Chien H.-C."/>
            <person name="Pieper L.M."/>
            <person name="Cai W."/>
            <person name="Khuri N."/>
            <person name="Pottel J."/>
            <person name="Vora B."/>
            <person name="Ni Z."/>
            <person name="Tsakalozou E."/>
            <person name="Zhang W."/>
            <person name="Shoichet B.K."/>
            <person name="Giacomini K.M."/>
            <person name="Turnbaugh P.J."/>
        </authorList>
    </citation>
    <scope>NUCLEOTIDE SEQUENCE [LARGE SCALE GENOMIC DNA]</scope>
    <source>
        <strain evidence="3 4">F22</strain>
    </source>
</reference>
<evidence type="ECO:0008006" key="5">
    <source>
        <dbReference type="Google" id="ProtNLM"/>
    </source>
</evidence>
<feature type="region of interest" description="Disordered" evidence="1">
    <location>
        <begin position="32"/>
        <end position="56"/>
    </location>
</feature>
<evidence type="ECO:0000313" key="4">
    <source>
        <dbReference type="Proteomes" id="UP000554488"/>
    </source>
</evidence>
<dbReference type="RefSeq" id="WP_175305363.1">
    <property type="nucleotide sequence ID" value="NZ_JABWDC010000010.1"/>
</dbReference>
<evidence type="ECO:0000256" key="2">
    <source>
        <dbReference type="SAM" id="SignalP"/>
    </source>
</evidence>
<feature type="chain" id="PRO_5032836675" description="X-X-X-Leu-X-X-Gly heptad repeats" evidence="2">
    <location>
        <begin position="33"/>
        <end position="843"/>
    </location>
</feature>
<proteinExistence type="predicted"/>
<dbReference type="InterPro" id="IPR023908">
    <property type="entry name" value="xxxLxxG_rpt"/>
</dbReference>
<gene>
    <name evidence="3" type="ORF">HUU93_03950</name>
</gene>
<sequence length="843" mass="86556">MKNREYRVLVTLALMASLVVGNIAGTSVNVQAADNKDKSTETKKTSETKTSSSATPAKDETVYVKVDDAGNQKDVTVSDQLKNISSLGTIDDVSDLKNIKNVKGDETFSENNGKLVWQGDKKDICYQGTTTKKIPVGMKVTYELDGKKVSADDLEGKSGHLKIHYEYQNTSADSGKYTPFLMATGLLMDGEKFSNVTVDNGKVISDGDRDIVIGMGLPQLKEQLTSVSSKVDDLDIPDSFTVEADVTDYEKVEAVTVATNEVFNEVGTDKFDSLDELKDSMTELQDASNKLVDGSGQLKDGLDTLLSSSGTLVSGIDQLASGGNTLASGTGSLVSGANTLNAGLQTASSKVSGTLLPGVKALDLGVSQMQSKLATEDALPKLTTGVATLDAALNTGNAAEDQPSLVAAAASVDAGVQKAAPGANVLDQKVSGSGMIVEALNGAINNTATKAKNIKEKAQAAYDAVLNASGQTKQEVTINNDNVNVSDVVGTATGVATGTATGAATGTAEVSYDGGTQNAAAIATLQTALTEVEGNSAATEAIQNAINSLQGEQKVSGDATMSDATINNATMSDAIIENANVGTGKATVNTTVEVTDPNLKAALDYLEKLMTTTNDVYNDFDDKTTGLIFNITKVNSLLNDSTTIGEQKVPSAVEAAKQVNSGLQKLAAGTPALAVGINQVAAGAAELNEGVNGKDGLVSQVNSGVIQLKSGTAQLLAGVDGTNGLASGLGQLAAGSSQLVSGASQLNSGAGTLSTGLNTLQSSTGALVSGVEQLDSGAAELNSGMIQFNEEGIEKLVSVFDGDIDALLDKANELLDASKEYKNFSGIADGMDGSVKFIFVSDK</sequence>
<dbReference type="Proteomes" id="UP000554488">
    <property type="component" value="Unassembled WGS sequence"/>
</dbReference>
<comment type="caution">
    <text evidence="3">The sequence shown here is derived from an EMBL/GenBank/DDBJ whole genome shotgun (WGS) entry which is preliminary data.</text>
</comment>
<dbReference type="AlphaFoldDB" id="A0A849XX32"/>
<feature type="compositionally biased region" description="Basic and acidic residues" evidence="1">
    <location>
        <begin position="34"/>
        <end position="47"/>
    </location>
</feature>
<dbReference type="NCBIfam" id="TIGR03057">
    <property type="entry name" value="xxxLxxG_by_4"/>
    <property type="match status" value="6"/>
</dbReference>
<protein>
    <recommendedName>
        <fullName evidence="5">X-X-X-Leu-X-X-Gly heptad repeats</fullName>
    </recommendedName>
</protein>
<keyword evidence="2" id="KW-0732">Signal</keyword>
<accession>A0A849XX32</accession>